<evidence type="ECO:0000256" key="1">
    <source>
        <dbReference type="SAM" id="MobiDB-lite"/>
    </source>
</evidence>
<reference evidence="3" key="1">
    <citation type="journal article" date="2023" name="Mol. Phylogenet. Evol.">
        <title>Genome-scale phylogeny and comparative genomics of the fungal order Sordariales.</title>
        <authorList>
            <person name="Hensen N."/>
            <person name="Bonometti L."/>
            <person name="Westerberg I."/>
            <person name="Brannstrom I.O."/>
            <person name="Guillou S."/>
            <person name="Cros-Aarteil S."/>
            <person name="Calhoun S."/>
            <person name="Haridas S."/>
            <person name="Kuo A."/>
            <person name="Mondo S."/>
            <person name="Pangilinan J."/>
            <person name="Riley R."/>
            <person name="LaButti K."/>
            <person name="Andreopoulos B."/>
            <person name="Lipzen A."/>
            <person name="Chen C."/>
            <person name="Yan M."/>
            <person name="Daum C."/>
            <person name="Ng V."/>
            <person name="Clum A."/>
            <person name="Steindorff A."/>
            <person name="Ohm R.A."/>
            <person name="Martin F."/>
            <person name="Silar P."/>
            <person name="Natvig D.O."/>
            <person name="Lalanne C."/>
            <person name="Gautier V."/>
            <person name="Ament-Velasquez S.L."/>
            <person name="Kruys A."/>
            <person name="Hutchinson M.I."/>
            <person name="Powell A.J."/>
            <person name="Barry K."/>
            <person name="Miller A.N."/>
            <person name="Grigoriev I.V."/>
            <person name="Debuchy R."/>
            <person name="Gladieux P."/>
            <person name="Hiltunen Thoren M."/>
            <person name="Johannesson H."/>
        </authorList>
    </citation>
    <scope>NUCLEOTIDE SEQUENCE</scope>
    <source>
        <strain evidence="3">CBS 626.80</strain>
    </source>
</reference>
<reference evidence="3" key="2">
    <citation type="submission" date="2023-06" db="EMBL/GenBank/DDBJ databases">
        <authorList>
            <consortium name="Lawrence Berkeley National Laboratory"/>
            <person name="Mondo S.J."/>
            <person name="Hensen N."/>
            <person name="Bonometti L."/>
            <person name="Westerberg I."/>
            <person name="Brannstrom I.O."/>
            <person name="Guillou S."/>
            <person name="Cros-Aarteil S."/>
            <person name="Calhoun S."/>
            <person name="Haridas S."/>
            <person name="Kuo A."/>
            <person name="Pangilinan J."/>
            <person name="Riley R."/>
            <person name="Labutti K."/>
            <person name="Andreopoulos B."/>
            <person name="Lipzen A."/>
            <person name="Chen C."/>
            <person name="Yanf M."/>
            <person name="Daum C."/>
            <person name="Ng V."/>
            <person name="Clum A."/>
            <person name="Steindorff A."/>
            <person name="Ohm R."/>
            <person name="Martin F."/>
            <person name="Silar P."/>
            <person name="Natvig D."/>
            <person name="Lalanne C."/>
            <person name="Gautier V."/>
            <person name="Ament-Velasquez S.L."/>
            <person name="Kruys A."/>
            <person name="Hutchinson M.I."/>
            <person name="Powell A.J."/>
            <person name="Barry K."/>
            <person name="Miller A.N."/>
            <person name="Grigoriev I.V."/>
            <person name="Debuchy R."/>
            <person name="Gladieux P."/>
            <person name="Thoren M.H."/>
            <person name="Johannesson H."/>
        </authorList>
    </citation>
    <scope>NUCLEOTIDE SEQUENCE</scope>
    <source>
        <strain evidence="3">CBS 626.80</strain>
    </source>
</reference>
<dbReference type="SUPFAM" id="SSF55729">
    <property type="entry name" value="Acyl-CoA N-acyltransferases (Nat)"/>
    <property type="match status" value="1"/>
</dbReference>
<dbReference type="PROSITE" id="PS51186">
    <property type="entry name" value="GNAT"/>
    <property type="match status" value="1"/>
</dbReference>
<gene>
    <name evidence="3" type="ORF">QBC32DRAFT_324844</name>
</gene>
<evidence type="ECO:0000259" key="2">
    <source>
        <dbReference type="PROSITE" id="PS51186"/>
    </source>
</evidence>
<dbReference type="EMBL" id="MU859136">
    <property type="protein sequence ID" value="KAK3951896.1"/>
    <property type="molecule type" value="Genomic_DNA"/>
</dbReference>
<name>A0AAN6NVQ7_9PEZI</name>
<comment type="caution">
    <text evidence="3">The sequence shown here is derived from an EMBL/GenBank/DDBJ whole genome shotgun (WGS) entry which is preliminary data.</text>
</comment>
<dbReference type="InterPro" id="IPR016181">
    <property type="entry name" value="Acyl_CoA_acyltransferase"/>
</dbReference>
<evidence type="ECO:0000313" key="3">
    <source>
        <dbReference type="EMBL" id="KAK3951896.1"/>
    </source>
</evidence>
<dbReference type="AlphaFoldDB" id="A0AAN6NVQ7"/>
<accession>A0AAN6NVQ7</accession>
<evidence type="ECO:0000313" key="4">
    <source>
        <dbReference type="Proteomes" id="UP001303222"/>
    </source>
</evidence>
<dbReference type="InterPro" id="IPR000182">
    <property type="entry name" value="GNAT_dom"/>
</dbReference>
<feature type="domain" description="N-acetyltransferase" evidence="2">
    <location>
        <begin position="101"/>
        <end position="282"/>
    </location>
</feature>
<dbReference type="CDD" id="cd04301">
    <property type="entry name" value="NAT_SF"/>
    <property type="match status" value="1"/>
</dbReference>
<dbReference type="Pfam" id="PF00583">
    <property type="entry name" value="Acetyltransf_1"/>
    <property type="match status" value="1"/>
</dbReference>
<sequence>MGTPFIATLEPPGLSLSPWDGSLPPSQQSPSTLNTVPKTFLDAMSIRESVFIKEQEIPAENEFDPNDARSVHFVIYASVNQVVQQQVVDADTGRVMRPRRSETRSLPIGTVRIVPFPHAPHPVKGGRYLADELVNFDELDEDTKKALLELAEQRQGHGERWKDRKTSLHDGEEVYMKLGRLAVLKEYRGRGIAGQLIRRAVEWMKANPRYFSPSVKERGFEALGIDPERDARMLPKWRGLFCVHAQVSAMAVWKRAGFVVDDEMGRWWEEGIEHVGMFQRVDVKG</sequence>
<dbReference type="GO" id="GO:0016747">
    <property type="term" value="F:acyltransferase activity, transferring groups other than amino-acyl groups"/>
    <property type="evidence" value="ECO:0007669"/>
    <property type="project" value="InterPro"/>
</dbReference>
<keyword evidence="4" id="KW-1185">Reference proteome</keyword>
<dbReference type="Proteomes" id="UP001303222">
    <property type="component" value="Unassembled WGS sequence"/>
</dbReference>
<protein>
    <submittedName>
        <fullName evidence="3">Acyl-CoA N-acyltransferase</fullName>
    </submittedName>
</protein>
<organism evidence="3 4">
    <name type="scientific">Pseudoneurospora amorphoporcata</name>
    <dbReference type="NCBI Taxonomy" id="241081"/>
    <lineage>
        <taxon>Eukaryota</taxon>
        <taxon>Fungi</taxon>
        <taxon>Dikarya</taxon>
        <taxon>Ascomycota</taxon>
        <taxon>Pezizomycotina</taxon>
        <taxon>Sordariomycetes</taxon>
        <taxon>Sordariomycetidae</taxon>
        <taxon>Sordariales</taxon>
        <taxon>Sordariaceae</taxon>
        <taxon>Pseudoneurospora</taxon>
    </lineage>
</organism>
<dbReference type="Gene3D" id="3.40.630.30">
    <property type="match status" value="1"/>
</dbReference>
<proteinExistence type="predicted"/>
<feature type="region of interest" description="Disordered" evidence="1">
    <location>
        <begin position="11"/>
        <end position="33"/>
    </location>
</feature>